<evidence type="ECO:0008006" key="6">
    <source>
        <dbReference type="Google" id="ProtNLM"/>
    </source>
</evidence>
<dbReference type="Ensembl" id="ENSENLT00000044959.1">
    <property type="protein sequence ID" value="ENSENLP00000043859.1"/>
    <property type="gene ID" value="ENSENLG00000018700.1"/>
</dbReference>
<protein>
    <recommendedName>
        <fullName evidence="6">Mucin 15, cell surface associated</fullName>
    </recommendedName>
</protein>
<dbReference type="RefSeq" id="XP_029354938.1">
    <property type="nucleotide sequence ID" value="XM_029499078.1"/>
</dbReference>
<keyword evidence="5" id="KW-1185">Reference proteome</keyword>
<feature type="chain" id="PRO_5025558214" description="Mucin 15, cell surface associated" evidence="3">
    <location>
        <begin position="18"/>
        <end position="385"/>
    </location>
</feature>
<name>A0A665WI94_ECHNA</name>
<dbReference type="OrthoDB" id="9950822at2759"/>
<dbReference type="InterPro" id="IPR031371">
    <property type="entry name" value="Mucin-15"/>
</dbReference>
<dbReference type="PANTHER" id="PTHR45427:SF1">
    <property type="entry name" value="MUCIN-15"/>
    <property type="match status" value="1"/>
</dbReference>
<dbReference type="GeneID" id="115041549"/>
<reference evidence="4" key="2">
    <citation type="submission" date="2025-08" db="UniProtKB">
        <authorList>
            <consortium name="Ensembl"/>
        </authorList>
    </citation>
    <scope>IDENTIFICATION</scope>
</reference>
<evidence type="ECO:0000313" key="4">
    <source>
        <dbReference type="Ensembl" id="ENSENLP00000043859.1"/>
    </source>
</evidence>
<feature type="compositionally biased region" description="Low complexity" evidence="1">
    <location>
        <begin position="213"/>
        <end position="233"/>
    </location>
</feature>
<keyword evidence="2" id="KW-0472">Membrane</keyword>
<evidence type="ECO:0000256" key="1">
    <source>
        <dbReference type="SAM" id="MobiDB-lite"/>
    </source>
</evidence>
<dbReference type="OMA" id="EYPSEPV"/>
<dbReference type="PANTHER" id="PTHR45427">
    <property type="entry name" value="MUCIN-15"/>
    <property type="match status" value="1"/>
</dbReference>
<feature type="transmembrane region" description="Helical" evidence="2">
    <location>
        <begin position="302"/>
        <end position="324"/>
    </location>
</feature>
<evidence type="ECO:0000256" key="3">
    <source>
        <dbReference type="SAM" id="SignalP"/>
    </source>
</evidence>
<dbReference type="Pfam" id="PF15672">
    <property type="entry name" value="Mucin15"/>
    <property type="match status" value="1"/>
</dbReference>
<feature type="signal peptide" evidence="3">
    <location>
        <begin position="1"/>
        <end position="17"/>
    </location>
</feature>
<dbReference type="AlphaFoldDB" id="A0A665WI94"/>
<dbReference type="InParanoid" id="A0A665WI94"/>
<feature type="compositionally biased region" description="Low complexity" evidence="1">
    <location>
        <begin position="261"/>
        <end position="270"/>
    </location>
</feature>
<feature type="compositionally biased region" description="Low complexity" evidence="1">
    <location>
        <begin position="162"/>
        <end position="178"/>
    </location>
</feature>
<feature type="region of interest" description="Disordered" evidence="1">
    <location>
        <begin position="47"/>
        <end position="298"/>
    </location>
</feature>
<accession>A0A665WI94</accession>
<feature type="compositionally biased region" description="Polar residues" evidence="1">
    <location>
        <begin position="179"/>
        <end position="205"/>
    </location>
</feature>
<keyword evidence="2" id="KW-0812">Transmembrane</keyword>
<proteinExistence type="predicted"/>
<organism evidence="4 5">
    <name type="scientific">Echeneis naucrates</name>
    <name type="common">Live sharksucker</name>
    <dbReference type="NCBI Taxonomy" id="173247"/>
    <lineage>
        <taxon>Eukaryota</taxon>
        <taxon>Metazoa</taxon>
        <taxon>Chordata</taxon>
        <taxon>Craniata</taxon>
        <taxon>Vertebrata</taxon>
        <taxon>Euteleostomi</taxon>
        <taxon>Actinopterygii</taxon>
        <taxon>Neopterygii</taxon>
        <taxon>Teleostei</taxon>
        <taxon>Neoteleostei</taxon>
        <taxon>Acanthomorphata</taxon>
        <taxon>Carangaria</taxon>
        <taxon>Carangiformes</taxon>
        <taxon>Echeneidae</taxon>
        <taxon>Echeneis</taxon>
    </lineage>
</organism>
<sequence>MGLYLKSTACFLLIVHAFHLASLQDSTNSPRPTIPKNWLRGELAKNTAGKPNAADPEETEHNLEGAGNNDDSGTASGTMLIFNTDGSEEDLSGQEKGENNTSEDLNVVAPAMPPSFPNDTTMPPELPDATTSPNNKTSLNTTIVEATNSSNINLTKADKEPTTAPQTSTTQQNSTSFPDFSNRTDSEATTTLAPGSSATQTSTTEPQEDTGLPNSTTPASTTSANTTPATNTTKPEMNEAPTTSSSTPVFRPDITGFGPVTFTTAAPTTPEKANKTGIDATSGSSSERGLASDSTKKKRNGAWGAVLGTAVAVSVVGLVAYIILKRKQQKGFSHRKLVDEFPSDPVLRLENSEPLDLDFGGVAYYNAGLQGDNIQMTNFPGQHRN</sequence>
<keyword evidence="3" id="KW-0732">Signal</keyword>
<evidence type="ECO:0000256" key="2">
    <source>
        <dbReference type="SAM" id="Phobius"/>
    </source>
</evidence>
<reference evidence="4" key="3">
    <citation type="submission" date="2025-09" db="UniProtKB">
        <authorList>
            <consortium name="Ensembl"/>
        </authorList>
    </citation>
    <scope>IDENTIFICATION</scope>
</reference>
<reference evidence="4" key="1">
    <citation type="submission" date="2021-04" db="EMBL/GenBank/DDBJ databases">
        <authorList>
            <consortium name="Wellcome Sanger Institute Data Sharing"/>
        </authorList>
    </citation>
    <scope>NUCLEOTIDE SEQUENCE [LARGE SCALE GENOMIC DNA]</scope>
</reference>
<dbReference type="Proteomes" id="UP000472264">
    <property type="component" value="Chromosome 3"/>
</dbReference>
<evidence type="ECO:0000313" key="5">
    <source>
        <dbReference type="Proteomes" id="UP000472264"/>
    </source>
</evidence>
<keyword evidence="2" id="KW-1133">Transmembrane helix</keyword>
<gene>
    <name evidence="4" type="primary">muc15</name>
</gene>
<feature type="compositionally biased region" description="Polar residues" evidence="1">
    <location>
        <begin position="129"/>
        <end position="154"/>
    </location>
</feature>
<dbReference type="RefSeq" id="XP_029354939.1">
    <property type="nucleotide sequence ID" value="XM_029499079.1"/>
</dbReference>